<comment type="caution">
    <text evidence="3">The sequence shown here is derived from an EMBL/GenBank/DDBJ whole genome shotgun (WGS) entry which is preliminary data.</text>
</comment>
<keyword evidence="4" id="KW-1185">Reference proteome</keyword>
<reference evidence="3" key="1">
    <citation type="submission" date="2022-07" db="EMBL/GenBank/DDBJ databases">
        <title>Fungi with potential for degradation of polypropylene.</title>
        <authorList>
            <person name="Gostincar C."/>
        </authorList>
    </citation>
    <scope>NUCLEOTIDE SEQUENCE</scope>
    <source>
        <strain evidence="3">EXF-13287</strain>
    </source>
</reference>
<dbReference type="PANTHER" id="PTHR43591">
    <property type="entry name" value="METHYLTRANSFERASE"/>
    <property type="match status" value="1"/>
</dbReference>
<keyword evidence="3" id="KW-0808">Transferase</keyword>
<dbReference type="PANTHER" id="PTHR43591:SF10">
    <property type="entry name" value="ABC TRANSMEMBRANE TYPE-1 DOMAIN-CONTAINING PROTEIN-RELATED"/>
    <property type="match status" value="1"/>
</dbReference>
<sequence>MAEGQPTSSTEPRAAEAPAAASSPEPAREDALIEAEEYAPNDTDSVLDDGQLSAFTTSLTSSVVNYPVEHGRRYHAFRAGVYVLPNDEPELDRLDLTHALMTKGIGDKLFLAPIEGEKLHRVLDIGTGTGIWAMCMGDEFPNAEILANDLSAVQPNWVPPNVKFEIDDVESPWLHNIPFDYIFCRYMAACIKDWPRLVGNIYDNLVPGGWAEFQDFDLQYYSEDGSLTEEHDTKKWIDTLLSAARKIGRDPCPGVSLEKWVRDAGFTEVVHQRFRFPIGPWPKDPKLKEIGMFNISQVLQGLEGFSLRLFCDVLGWQQEEILVLTSKVRKELKDMKIHPQIDFHVVYGRKPGGASAS</sequence>
<dbReference type="InterPro" id="IPR029063">
    <property type="entry name" value="SAM-dependent_MTases_sf"/>
</dbReference>
<dbReference type="Proteomes" id="UP001174691">
    <property type="component" value="Unassembled WGS sequence"/>
</dbReference>
<dbReference type="EMBL" id="JANBVN010000070">
    <property type="protein sequence ID" value="KAJ9150561.1"/>
    <property type="molecule type" value="Genomic_DNA"/>
</dbReference>
<evidence type="ECO:0000313" key="4">
    <source>
        <dbReference type="Proteomes" id="UP001174691"/>
    </source>
</evidence>
<comment type="similarity">
    <text evidence="1">Belongs to the methyltransferase superfamily. LaeA methyltransferase family.</text>
</comment>
<evidence type="ECO:0000313" key="3">
    <source>
        <dbReference type="EMBL" id="KAJ9150561.1"/>
    </source>
</evidence>
<dbReference type="GO" id="GO:0008168">
    <property type="term" value="F:methyltransferase activity"/>
    <property type="evidence" value="ECO:0007669"/>
    <property type="project" value="UniProtKB-KW"/>
</dbReference>
<dbReference type="SUPFAM" id="SSF53335">
    <property type="entry name" value="S-adenosyl-L-methionine-dependent methyltransferases"/>
    <property type="match status" value="1"/>
</dbReference>
<accession>A0AA38RLN2</accession>
<name>A0AA38RLN2_9PEZI</name>
<dbReference type="CDD" id="cd02440">
    <property type="entry name" value="AdoMet_MTases"/>
    <property type="match status" value="1"/>
</dbReference>
<gene>
    <name evidence="3" type="ORF">NKR19_g5238</name>
</gene>
<protein>
    <submittedName>
        <fullName evidence="3">S-adenosyl-L-methionine-dependent methyltransferase</fullName>
    </submittedName>
</protein>
<dbReference type="Pfam" id="PF13489">
    <property type="entry name" value="Methyltransf_23"/>
    <property type="match status" value="1"/>
</dbReference>
<dbReference type="Gene3D" id="3.40.50.150">
    <property type="entry name" value="Vaccinia Virus protein VP39"/>
    <property type="match status" value="1"/>
</dbReference>
<evidence type="ECO:0000256" key="1">
    <source>
        <dbReference type="ARBA" id="ARBA00038158"/>
    </source>
</evidence>
<dbReference type="GO" id="GO:0032259">
    <property type="term" value="P:methylation"/>
    <property type="evidence" value="ECO:0007669"/>
    <property type="project" value="UniProtKB-KW"/>
</dbReference>
<organism evidence="3 4">
    <name type="scientific">Coniochaeta hoffmannii</name>
    <dbReference type="NCBI Taxonomy" id="91930"/>
    <lineage>
        <taxon>Eukaryota</taxon>
        <taxon>Fungi</taxon>
        <taxon>Dikarya</taxon>
        <taxon>Ascomycota</taxon>
        <taxon>Pezizomycotina</taxon>
        <taxon>Sordariomycetes</taxon>
        <taxon>Sordariomycetidae</taxon>
        <taxon>Coniochaetales</taxon>
        <taxon>Coniochaetaceae</taxon>
        <taxon>Coniochaeta</taxon>
    </lineage>
</organism>
<proteinExistence type="inferred from homology"/>
<evidence type="ECO:0000256" key="2">
    <source>
        <dbReference type="SAM" id="MobiDB-lite"/>
    </source>
</evidence>
<feature type="compositionally biased region" description="Low complexity" evidence="2">
    <location>
        <begin position="8"/>
        <end position="25"/>
    </location>
</feature>
<dbReference type="AlphaFoldDB" id="A0AA38RLN2"/>
<feature type="region of interest" description="Disordered" evidence="2">
    <location>
        <begin position="1"/>
        <end position="30"/>
    </location>
</feature>
<keyword evidence="3" id="KW-0489">Methyltransferase</keyword>